<dbReference type="OMA" id="NINHTCH"/>
<keyword evidence="7" id="KW-0547">Nucleotide-binding</keyword>
<evidence type="ECO:0000256" key="4">
    <source>
        <dbReference type="ARBA" id="ARBA00022737"/>
    </source>
</evidence>
<dbReference type="GO" id="GO:0005524">
    <property type="term" value="F:ATP binding"/>
    <property type="evidence" value="ECO:0007669"/>
    <property type="project" value="UniProtKB-UniRule"/>
</dbReference>
<dbReference type="InterPro" id="IPR051809">
    <property type="entry name" value="Plant_receptor-like_S/T_kinase"/>
</dbReference>
<dbReference type="SUPFAM" id="SSF56112">
    <property type="entry name" value="Protein kinase-like (PK-like)"/>
    <property type="match status" value="1"/>
</dbReference>
<dbReference type="PANTHER" id="PTHR27008:SF592">
    <property type="entry name" value="LEUCINE-RICH REPEAT RECEPTOR-LIKE PROTEIN KINASE FAMILY PROTEIN-RELATED"/>
    <property type="match status" value="1"/>
</dbReference>
<evidence type="ECO:0000256" key="3">
    <source>
        <dbReference type="ARBA" id="ARBA00022692"/>
    </source>
</evidence>
<sequence>MSSINFLPKVSYQTLHHATGGFSPSNQIGSGGFGSVYKGILNQEENNVVAIKVLNLQQKGASKRFVVECNALRNIRHRNLVKILTCCSCTDYNGNDFKALVF</sequence>
<keyword evidence="5" id="KW-1133">Transmembrane helix</keyword>
<organism evidence="9 10">
    <name type="scientific">Rosa chinensis</name>
    <name type="common">China rose</name>
    <dbReference type="NCBI Taxonomy" id="74649"/>
    <lineage>
        <taxon>Eukaryota</taxon>
        <taxon>Viridiplantae</taxon>
        <taxon>Streptophyta</taxon>
        <taxon>Embryophyta</taxon>
        <taxon>Tracheophyta</taxon>
        <taxon>Spermatophyta</taxon>
        <taxon>Magnoliopsida</taxon>
        <taxon>eudicotyledons</taxon>
        <taxon>Gunneridae</taxon>
        <taxon>Pentapetalae</taxon>
        <taxon>rosids</taxon>
        <taxon>fabids</taxon>
        <taxon>Rosales</taxon>
        <taxon>Rosaceae</taxon>
        <taxon>Rosoideae</taxon>
        <taxon>Rosoideae incertae sedis</taxon>
        <taxon>Rosa</taxon>
    </lineage>
</organism>
<gene>
    <name evidence="9" type="ORF">RchiOBHm_Chr1g0369871</name>
</gene>
<keyword evidence="2" id="KW-0433">Leucine-rich repeat</keyword>
<dbReference type="PROSITE" id="PS50011">
    <property type="entry name" value="PROTEIN_KINASE_DOM"/>
    <property type="match status" value="1"/>
</dbReference>
<keyword evidence="6" id="KW-0472">Membrane</keyword>
<evidence type="ECO:0000313" key="10">
    <source>
        <dbReference type="Proteomes" id="UP000238479"/>
    </source>
</evidence>
<dbReference type="FunFam" id="3.30.200.20:FF:000432">
    <property type="entry name" value="LRR receptor-like serine/threonine-protein kinase EFR"/>
    <property type="match status" value="1"/>
</dbReference>
<comment type="subcellular location">
    <subcellularLocation>
        <location evidence="1">Membrane</location>
    </subcellularLocation>
</comment>
<dbReference type="InterPro" id="IPR001245">
    <property type="entry name" value="Ser-Thr/Tyr_kinase_cat_dom"/>
</dbReference>
<feature type="binding site" evidence="7">
    <location>
        <position position="52"/>
    </location>
    <ligand>
        <name>ATP</name>
        <dbReference type="ChEBI" id="CHEBI:30616"/>
    </ligand>
</feature>
<dbReference type="InterPro" id="IPR017441">
    <property type="entry name" value="Protein_kinase_ATP_BS"/>
</dbReference>
<dbReference type="Gene3D" id="3.30.200.20">
    <property type="entry name" value="Phosphorylase Kinase, domain 1"/>
    <property type="match status" value="1"/>
</dbReference>
<dbReference type="GO" id="GO:0016020">
    <property type="term" value="C:membrane"/>
    <property type="evidence" value="ECO:0007669"/>
    <property type="project" value="UniProtKB-SubCell"/>
</dbReference>
<evidence type="ECO:0000256" key="2">
    <source>
        <dbReference type="ARBA" id="ARBA00022614"/>
    </source>
</evidence>
<reference evidence="9 10" key="1">
    <citation type="journal article" date="2018" name="Nat. Genet.">
        <title>The Rosa genome provides new insights in the design of modern roses.</title>
        <authorList>
            <person name="Bendahmane M."/>
        </authorList>
    </citation>
    <scope>NUCLEOTIDE SEQUENCE [LARGE SCALE GENOMIC DNA]</scope>
    <source>
        <strain evidence="10">cv. Old Blush</strain>
    </source>
</reference>
<evidence type="ECO:0000256" key="7">
    <source>
        <dbReference type="PROSITE-ProRule" id="PRU10141"/>
    </source>
</evidence>
<keyword evidence="3" id="KW-0812">Transmembrane</keyword>
<accession>A0A2P6SL68</accession>
<evidence type="ECO:0000256" key="5">
    <source>
        <dbReference type="ARBA" id="ARBA00022989"/>
    </source>
</evidence>
<protein>
    <recommendedName>
        <fullName evidence="8">Protein kinase domain-containing protein</fullName>
    </recommendedName>
</protein>
<dbReference type="PANTHER" id="PTHR27008">
    <property type="entry name" value="OS04G0122200 PROTEIN"/>
    <property type="match status" value="1"/>
</dbReference>
<dbReference type="InterPro" id="IPR000719">
    <property type="entry name" value="Prot_kinase_dom"/>
</dbReference>
<evidence type="ECO:0000313" key="9">
    <source>
        <dbReference type="EMBL" id="PRQ59410.1"/>
    </source>
</evidence>
<evidence type="ECO:0000256" key="6">
    <source>
        <dbReference type="ARBA" id="ARBA00023136"/>
    </source>
</evidence>
<dbReference type="Pfam" id="PF07714">
    <property type="entry name" value="PK_Tyr_Ser-Thr"/>
    <property type="match status" value="1"/>
</dbReference>
<dbReference type="InterPro" id="IPR011009">
    <property type="entry name" value="Kinase-like_dom_sf"/>
</dbReference>
<comment type="caution">
    <text evidence="9">The sequence shown here is derived from an EMBL/GenBank/DDBJ whole genome shotgun (WGS) entry which is preliminary data.</text>
</comment>
<evidence type="ECO:0000256" key="1">
    <source>
        <dbReference type="ARBA" id="ARBA00004370"/>
    </source>
</evidence>
<dbReference type="PROSITE" id="PS00107">
    <property type="entry name" value="PROTEIN_KINASE_ATP"/>
    <property type="match status" value="1"/>
</dbReference>
<proteinExistence type="predicted"/>
<dbReference type="Proteomes" id="UP000238479">
    <property type="component" value="Chromosome 1"/>
</dbReference>
<dbReference type="AlphaFoldDB" id="A0A2P6SL68"/>
<keyword evidence="9" id="KW-0808">Transferase</keyword>
<keyword evidence="7" id="KW-0067">ATP-binding</keyword>
<feature type="domain" description="Protein kinase" evidence="8">
    <location>
        <begin position="22"/>
        <end position="102"/>
    </location>
</feature>
<keyword evidence="10" id="KW-1185">Reference proteome</keyword>
<dbReference type="EMBL" id="PDCK01000039">
    <property type="protein sequence ID" value="PRQ59410.1"/>
    <property type="molecule type" value="Genomic_DNA"/>
</dbReference>
<keyword evidence="4" id="KW-0677">Repeat</keyword>
<dbReference type="GO" id="GO:0004672">
    <property type="term" value="F:protein kinase activity"/>
    <property type="evidence" value="ECO:0007669"/>
    <property type="project" value="InterPro"/>
</dbReference>
<evidence type="ECO:0000259" key="8">
    <source>
        <dbReference type="PROSITE" id="PS50011"/>
    </source>
</evidence>
<name>A0A2P6SL68_ROSCH</name>
<dbReference type="Gramene" id="PRQ59410">
    <property type="protein sequence ID" value="PRQ59410"/>
    <property type="gene ID" value="RchiOBHm_Chr1g0369871"/>
</dbReference>